<keyword evidence="1" id="KW-0732">Signal</keyword>
<feature type="signal peptide" evidence="1">
    <location>
        <begin position="1"/>
        <end position="36"/>
    </location>
</feature>
<accession>A0ABX7THX8</accession>
<dbReference type="RefSeq" id="WP_208030083.1">
    <property type="nucleotide sequence ID" value="NZ_CP071839.1"/>
</dbReference>
<dbReference type="SUPFAM" id="SSF50370">
    <property type="entry name" value="Ricin B-like lectins"/>
    <property type="match status" value="1"/>
</dbReference>
<dbReference type="PROSITE" id="PS50231">
    <property type="entry name" value="RICIN_B_LECTIN"/>
    <property type="match status" value="1"/>
</dbReference>
<dbReference type="EMBL" id="CP071839">
    <property type="protein sequence ID" value="QTD96056.1"/>
    <property type="molecule type" value="Genomic_DNA"/>
</dbReference>
<dbReference type="Proteomes" id="UP000663908">
    <property type="component" value="Chromosome"/>
</dbReference>
<dbReference type="Gene3D" id="2.80.10.50">
    <property type="match status" value="1"/>
</dbReference>
<proteinExistence type="predicted"/>
<dbReference type="InterPro" id="IPR035992">
    <property type="entry name" value="Ricin_B-like_lectins"/>
</dbReference>
<feature type="chain" id="PRO_5045659246" description="Ricin B lectin domain-containing protein" evidence="1">
    <location>
        <begin position="37"/>
        <end position="188"/>
    </location>
</feature>
<reference evidence="2 3" key="1">
    <citation type="submission" date="2021-03" db="EMBL/GenBank/DDBJ databases">
        <title>Complete genome sequence of Streptomyces cyanogenus S136, producer of anticancer angucycline landomycin A.</title>
        <authorList>
            <person name="Hrab P."/>
            <person name="Ruckert C."/>
            <person name="Busche T."/>
            <person name="Ostash I."/>
            <person name="Kalinowski J."/>
            <person name="Fedorenko V."/>
            <person name="Yushchuk O."/>
            <person name="Ostash B."/>
        </authorList>
    </citation>
    <scope>NUCLEOTIDE SEQUENCE [LARGE SCALE GENOMIC DNA]</scope>
    <source>
        <strain evidence="2 3">S136</strain>
    </source>
</reference>
<evidence type="ECO:0000313" key="2">
    <source>
        <dbReference type="EMBL" id="QTD96056.1"/>
    </source>
</evidence>
<keyword evidence="3" id="KW-1185">Reference proteome</keyword>
<name>A0ABX7THX8_STRCY</name>
<organism evidence="2 3">
    <name type="scientific">Streptomyces cyanogenus</name>
    <dbReference type="NCBI Taxonomy" id="80860"/>
    <lineage>
        <taxon>Bacteria</taxon>
        <taxon>Bacillati</taxon>
        <taxon>Actinomycetota</taxon>
        <taxon>Actinomycetes</taxon>
        <taxon>Kitasatosporales</taxon>
        <taxon>Streptomycetaceae</taxon>
        <taxon>Streptomyces</taxon>
    </lineage>
</organism>
<gene>
    <name evidence="2" type="ORF">S1361_01795</name>
</gene>
<evidence type="ECO:0000313" key="3">
    <source>
        <dbReference type="Proteomes" id="UP000663908"/>
    </source>
</evidence>
<dbReference type="CDD" id="cd00161">
    <property type="entry name" value="beta-trefoil_Ricin-like"/>
    <property type="match status" value="1"/>
</dbReference>
<evidence type="ECO:0000256" key="1">
    <source>
        <dbReference type="SAM" id="SignalP"/>
    </source>
</evidence>
<sequence>MTLPVRQHTPAGQRILALCAALAALIGLELSTPAQAAPAAPSTPSDPVVITSLAYTNYLIPDDGAGGNNTYLQVYYRADHPFPRTFRFRPTGTAQGETVYDWTITTTGNCAEVRGDAGTSVHLAPCQSTKKAQWWRLRPTTDGQAWALVPYLNEDLAVTATYGDDNYAPLREMPGGHATASQLWYLTG</sequence>
<protein>
    <recommendedName>
        <fullName evidence="4">Ricin B lectin domain-containing protein</fullName>
    </recommendedName>
</protein>
<evidence type="ECO:0008006" key="4">
    <source>
        <dbReference type="Google" id="ProtNLM"/>
    </source>
</evidence>